<dbReference type="GO" id="GO:0016020">
    <property type="term" value="C:membrane"/>
    <property type="evidence" value="ECO:0007669"/>
    <property type="project" value="UniProtKB-SubCell"/>
</dbReference>
<feature type="region of interest" description="Disordered" evidence="6">
    <location>
        <begin position="516"/>
        <end position="551"/>
    </location>
</feature>
<proteinExistence type="inferred from homology"/>
<sequence length="551" mass="60849">MWLAPNLITLLGLFALLLSYVVAAVHLPEFAGTAPLWLYFSSAFAVFFYLHMDCLDGKQARRTKNSSPLGQLFDHGCDALAVHLVLMNVACSLNVPMGWRMISGTYCVMVPWIMAHWEEYHTGTMVYGNGYMGVTEANYSVVMMHLITCAIRQAALLGDLLPGPQTWLVHPFAALMSSSVAQALLPGFVTKLVSQIQLNDLAVLWISSMAVMLLCQQVERVFRLSGTQQLEHTTLPKREQGHKQLGKQHAASHLLQLLLMFALGGMLLMLPHPAPGQGRVVMGTFGVIYAMQATKLIMAHMSKEPFEVAAWPLVAMAAQIANHFLGWLDPVLLGYSVNAVVVAGYLHYVISMINEICAFLKIPCLTVRKGPFANSPPTTPNQRHTMAAKIKRALRVWNSVEDFQEGEEWQEALDALESVTGQVSGDPKGFDLTGDGERWEAAGGDEISEAAEFPTVLYEKWVEVLGQAAENLEWEPAQWEALWKNLQKWGRALTRAGLDFGSDTGMAELQDIIETYASGAPKQRKRKAPVEEPAEEAEEEEPGAKKAKDNE</sequence>
<dbReference type="PANTHER" id="PTHR10414:SF37">
    <property type="entry name" value="BB IN A BOXCAR, ISOFORM C"/>
    <property type="match status" value="1"/>
</dbReference>
<dbReference type="InterPro" id="IPR043130">
    <property type="entry name" value="CDP-OH_PTrfase_TM_dom"/>
</dbReference>
<dbReference type="EMBL" id="GL433844">
    <property type="protein sequence ID" value="EFN55712.1"/>
    <property type="molecule type" value="Genomic_DNA"/>
</dbReference>
<dbReference type="Proteomes" id="UP000008141">
    <property type="component" value="Unassembled WGS sequence"/>
</dbReference>
<gene>
    <name evidence="9" type="ORF">CHLNCDRAFT_57872</name>
</gene>
<dbReference type="Gene3D" id="1.20.120.1760">
    <property type="match status" value="1"/>
</dbReference>
<dbReference type="RefSeq" id="XP_005847814.1">
    <property type="nucleotide sequence ID" value="XM_005847752.1"/>
</dbReference>
<evidence type="ECO:0000313" key="9">
    <source>
        <dbReference type="EMBL" id="EFN55712.1"/>
    </source>
</evidence>
<dbReference type="AlphaFoldDB" id="E1ZES7"/>
<dbReference type="InterPro" id="IPR048254">
    <property type="entry name" value="CDP_ALCOHOL_P_TRANSF_CS"/>
</dbReference>
<feature type="compositionally biased region" description="Basic and acidic residues" evidence="6">
    <location>
        <begin position="542"/>
        <end position="551"/>
    </location>
</feature>
<evidence type="ECO:0000256" key="7">
    <source>
        <dbReference type="SAM" id="Phobius"/>
    </source>
</evidence>
<dbReference type="OrthoDB" id="196717at2759"/>
<feature type="transmembrane region" description="Helical" evidence="7">
    <location>
        <begin position="254"/>
        <end position="274"/>
    </location>
</feature>
<dbReference type="Pfam" id="PF01066">
    <property type="entry name" value="CDP-OH_P_transf"/>
    <property type="match status" value="1"/>
</dbReference>
<keyword evidence="7" id="KW-1133">Transmembrane helix</keyword>
<evidence type="ECO:0000256" key="4">
    <source>
        <dbReference type="ARBA" id="ARBA00023136"/>
    </source>
</evidence>
<dbReference type="GO" id="GO:0016780">
    <property type="term" value="F:phosphotransferase activity, for other substituted phosphate groups"/>
    <property type="evidence" value="ECO:0007669"/>
    <property type="project" value="InterPro"/>
</dbReference>
<feature type="transmembrane region" description="Helical" evidence="7">
    <location>
        <begin position="340"/>
        <end position="360"/>
    </location>
</feature>
<keyword evidence="4 7" id="KW-0472">Membrane</keyword>
<evidence type="ECO:0000256" key="5">
    <source>
        <dbReference type="RuleBase" id="RU003750"/>
    </source>
</evidence>
<dbReference type="InterPro" id="IPR014472">
    <property type="entry name" value="CHOPT"/>
</dbReference>
<evidence type="ECO:0000256" key="2">
    <source>
        <dbReference type="ARBA" id="ARBA00010441"/>
    </source>
</evidence>
<dbReference type="GeneID" id="17355039"/>
<name>E1ZES7_CHLVA</name>
<feature type="signal peptide" evidence="8">
    <location>
        <begin position="1"/>
        <end position="23"/>
    </location>
</feature>
<dbReference type="PANTHER" id="PTHR10414">
    <property type="entry name" value="ETHANOLAMINEPHOSPHOTRANSFERASE"/>
    <property type="match status" value="1"/>
</dbReference>
<dbReference type="InterPro" id="IPR000462">
    <property type="entry name" value="CDP-OH_P_trans"/>
</dbReference>
<evidence type="ECO:0000256" key="3">
    <source>
        <dbReference type="ARBA" id="ARBA00022679"/>
    </source>
</evidence>
<evidence type="ECO:0000313" key="10">
    <source>
        <dbReference type="Proteomes" id="UP000008141"/>
    </source>
</evidence>
<feature type="transmembrane region" description="Helical" evidence="7">
    <location>
        <begin position="33"/>
        <end position="52"/>
    </location>
</feature>
<evidence type="ECO:0000256" key="8">
    <source>
        <dbReference type="SAM" id="SignalP"/>
    </source>
</evidence>
<keyword evidence="10" id="KW-1185">Reference proteome</keyword>
<dbReference type="PROSITE" id="PS00379">
    <property type="entry name" value="CDP_ALCOHOL_P_TRANSF"/>
    <property type="match status" value="1"/>
</dbReference>
<feature type="compositionally biased region" description="Acidic residues" evidence="6">
    <location>
        <begin position="532"/>
        <end position="541"/>
    </location>
</feature>
<dbReference type="STRING" id="554065.E1ZES7"/>
<dbReference type="GO" id="GO:0008654">
    <property type="term" value="P:phospholipid biosynthetic process"/>
    <property type="evidence" value="ECO:0007669"/>
    <property type="project" value="InterPro"/>
</dbReference>
<comment type="subcellular location">
    <subcellularLocation>
        <location evidence="1">Membrane</location>
    </subcellularLocation>
</comment>
<keyword evidence="8" id="KW-0732">Signal</keyword>
<reference evidence="9 10" key="1">
    <citation type="journal article" date="2010" name="Plant Cell">
        <title>The Chlorella variabilis NC64A genome reveals adaptation to photosymbiosis, coevolution with viruses, and cryptic sex.</title>
        <authorList>
            <person name="Blanc G."/>
            <person name="Duncan G."/>
            <person name="Agarkova I."/>
            <person name="Borodovsky M."/>
            <person name="Gurnon J."/>
            <person name="Kuo A."/>
            <person name="Lindquist E."/>
            <person name="Lucas S."/>
            <person name="Pangilinan J."/>
            <person name="Polle J."/>
            <person name="Salamov A."/>
            <person name="Terry A."/>
            <person name="Yamada T."/>
            <person name="Dunigan D.D."/>
            <person name="Grigoriev I.V."/>
            <person name="Claverie J.M."/>
            <person name="Van Etten J.L."/>
        </authorList>
    </citation>
    <scope>NUCLEOTIDE SEQUENCE [LARGE SCALE GENOMIC DNA]</scope>
    <source>
        <strain evidence="9 10">NC64A</strain>
    </source>
</reference>
<evidence type="ECO:0000256" key="6">
    <source>
        <dbReference type="SAM" id="MobiDB-lite"/>
    </source>
</evidence>
<dbReference type="eggNOG" id="KOG2877">
    <property type="taxonomic scope" value="Eukaryota"/>
</dbReference>
<evidence type="ECO:0000256" key="1">
    <source>
        <dbReference type="ARBA" id="ARBA00004370"/>
    </source>
</evidence>
<dbReference type="FunCoup" id="E1ZES7">
    <property type="interactions" value="1901"/>
</dbReference>
<comment type="similarity">
    <text evidence="2 5">Belongs to the CDP-alcohol phosphatidyltransferase class-I family.</text>
</comment>
<evidence type="ECO:0008006" key="11">
    <source>
        <dbReference type="Google" id="ProtNLM"/>
    </source>
</evidence>
<dbReference type="InParanoid" id="E1ZES7"/>
<protein>
    <recommendedName>
        <fullName evidence="11">CDP-Ethanolamine:DAG ethanolamine phosphotransferase</fullName>
    </recommendedName>
</protein>
<accession>E1ZES7</accession>
<keyword evidence="7" id="KW-0812">Transmembrane</keyword>
<feature type="chain" id="PRO_5003156142" description="CDP-Ethanolamine:DAG ethanolamine phosphotransferase" evidence="8">
    <location>
        <begin position="24"/>
        <end position="551"/>
    </location>
</feature>
<keyword evidence="3 5" id="KW-0808">Transferase</keyword>
<organism evidence="10">
    <name type="scientific">Chlorella variabilis</name>
    <name type="common">Green alga</name>
    <dbReference type="NCBI Taxonomy" id="554065"/>
    <lineage>
        <taxon>Eukaryota</taxon>
        <taxon>Viridiplantae</taxon>
        <taxon>Chlorophyta</taxon>
        <taxon>core chlorophytes</taxon>
        <taxon>Trebouxiophyceae</taxon>
        <taxon>Chlorellales</taxon>
        <taxon>Chlorellaceae</taxon>
        <taxon>Chlorella clade</taxon>
        <taxon>Chlorella</taxon>
    </lineage>
</organism>
<dbReference type="KEGG" id="cvr:CHLNCDRAFT_57872"/>